<evidence type="ECO:0000313" key="8">
    <source>
        <dbReference type="EMBL" id="QXE24348.1"/>
    </source>
</evidence>
<feature type="domain" description="PpiC" evidence="7">
    <location>
        <begin position="125"/>
        <end position="214"/>
    </location>
</feature>
<accession>A0A975T8U9</accession>
<name>A0A975T8U9_9NOST</name>
<dbReference type="PROSITE" id="PS50198">
    <property type="entry name" value="PPIC_PPIASE_2"/>
    <property type="match status" value="1"/>
</dbReference>
<dbReference type="AlphaFoldDB" id="A0A975T8U9"/>
<dbReference type="InterPro" id="IPR000297">
    <property type="entry name" value="PPIase_PpiC"/>
</dbReference>
<dbReference type="InterPro" id="IPR046357">
    <property type="entry name" value="PPIase_dom_sf"/>
</dbReference>
<dbReference type="PANTHER" id="PTHR47245:SF1">
    <property type="entry name" value="FOLDASE PROTEIN PRSA"/>
    <property type="match status" value="1"/>
</dbReference>
<dbReference type="Pfam" id="PF00639">
    <property type="entry name" value="Rotamase"/>
    <property type="match status" value="1"/>
</dbReference>
<dbReference type="KEGG" id="rsin:B6N60_03053"/>
<gene>
    <name evidence="8" type="ORF">B6N60_03053</name>
</gene>
<evidence type="ECO:0000256" key="3">
    <source>
        <dbReference type="ARBA" id="ARBA00022729"/>
    </source>
</evidence>
<evidence type="ECO:0000256" key="6">
    <source>
        <dbReference type="PROSITE-ProRule" id="PRU00278"/>
    </source>
</evidence>
<protein>
    <recommendedName>
        <fullName evidence="2">peptidylprolyl isomerase</fullName>
        <ecNumber evidence="2">5.2.1.8</ecNumber>
    </recommendedName>
</protein>
<dbReference type="SUPFAM" id="SSF109998">
    <property type="entry name" value="Triger factor/SurA peptide-binding domain-like"/>
    <property type="match status" value="1"/>
</dbReference>
<evidence type="ECO:0000256" key="2">
    <source>
        <dbReference type="ARBA" id="ARBA00013194"/>
    </source>
</evidence>
<evidence type="ECO:0000256" key="5">
    <source>
        <dbReference type="ARBA" id="ARBA00023235"/>
    </source>
</evidence>
<keyword evidence="5 6" id="KW-0413">Isomerase</keyword>
<keyword evidence="3" id="KW-0732">Signal</keyword>
<dbReference type="Proteomes" id="UP000683511">
    <property type="component" value="Chromosome"/>
</dbReference>
<dbReference type="EMBL" id="CP021056">
    <property type="protein sequence ID" value="QXE24348.1"/>
    <property type="molecule type" value="Genomic_DNA"/>
</dbReference>
<dbReference type="GO" id="GO:0003755">
    <property type="term" value="F:peptidyl-prolyl cis-trans isomerase activity"/>
    <property type="evidence" value="ECO:0007669"/>
    <property type="project" value="UniProtKB-KW"/>
</dbReference>
<evidence type="ECO:0000256" key="1">
    <source>
        <dbReference type="ARBA" id="ARBA00000971"/>
    </source>
</evidence>
<dbReference type="RefSeq" id="WP_190604308.1">
    <property type="nucleotide sequence ID" value="NZ_CP021056.1"/>
</dbReference>
<dbReference type="InterPro" id="IPR027304">
    <property type="entry name" value="Trigger_fact/SurA_dom_sf"/>
</dbReference>
<evidence type="ECO:0000259" key="7">
    <source>
        <dbReference type="PROSITE" id="PS50198"/>
    </source>
</evidence>
<reference evidence="8" key="1">
    <citation type="submission" date="2017-04" db="EMBL/GenBank/DDBJ databases">
        <title>Genome deletions in a multicellular cyanobacterial endosymbiont for morphological adaptation in marine diatoms.</title>
        <authorList>
            <person name="Wang Y."/>
            <person name="Gao H."/>
            <person name="Li R."/>
            <person name="Xu X."/>
        </authorList>
    </citation>
    <scope>NUCLEOTIDE SEQUENCE</scope>
    <source>
        <strain evidence="8">FACHB 800</strain>
    </source>
</reference>
<evidence type="ECO:0000256" key="4">
    <source>
        <dbReference type="ARBA" id="ARBA00023110"/>
    </source>
</evidence>
<keyword evidence="9" id="KW-1185">Reference proteome</keyword>
<dbReference type="SUPFAM" id="SSF54534">
    <property type="entry name" value="FKBP-like"/>
    <property type="match status" value="1"/>
</dbReference>
<evidence type="ECO:0000313" key="9">
    <source>
        <dbReference type="Proteomes" id="UP000683511"/>
    </source>
</evidence>
<comment type="catalytic activity">
    <reaction evidence="1">
        <text>[protein]-peptidylproline (omega=180) = [protein]-peptidylproline (omega=0)</text>
        <dbReference type="Rhea" id="RHEA:16237"/>
        <dbReference type="Rhea" id="RHEA-COMP:10747"/>
        <dbReference type="Rhea" id="RHEA-COMP:10748"/>
        <dbReference type="ChEBI" id="CHEBI:83833"/>
        <dbReference type="ChEBI" id="CHEBI:83834"/>
        <dbReference type="EC" id="5.2.1.8"/>
    </reaction>
</comment>
<sequence length="252" mass="28718">MESSSFFTVNEQAIPLSQVVKYLQVSGKLGQFVSDVLRQYVIDQELNTRTDIDIDPALPEQAIIDFRLKNQLTDSQKFQEWLQTNGTDASTFHASASLSFKLEKLKVVVTESQLPEYFIERKIYLDKVVLSRILVASRELAEELQTQIEEGSSFEQLAKEYSLADERVFNGMMGPISRGTLPDSLRAEVDAANLGQILGPIEIDRRFALFRVEHFLPASLEDTQLKQTLQNELFEKWLAEKIQQLTVKIQVS</sequence>
<dbReference type="InterPro" id="IPR050245">
    <property type="entry name" value="PrsA_foldase"/>
</dbReference>
<dbReference type="Gene3D" id="3.10.50.40">
    <property type="match status" value="1"/>
</dbReference>
<keyword evidence="4 6" id="KW-0697">Rotamase</keyword>
<proteinExistence type="predicted"/>
<organism evidence="8 9">
    <name type="scientific">Richelia sinica FACHB-800</name>
    <dbReference type="NCBI Taxonomy" id="1357546"/>
    <lineage>
        <taxon>Bacteria</taxon>
        <taxon>Bacillati</taxon>
        <taxon>Cyanobacteriota</taxon>
        <taxon>Cyanophyceae</taxon>
        <taxon>Nostocales</taxon>
        <taxon>Nostocaceae</taxon>
        <taxon>Richelia</taxon>
    </lineage>
</organism>
<dbReference type="EC" id="5.2.1.8" evidence="2"/>
<dbReference type="PANTHER" id="PTHR47245">
    <property type="entry name" value="PEPTIDYLPROLYL ISOMERASE"/>
    <property type="match status" value="1"/>
</dbReference>